<dbReference type="NCBIfam" id="NF033674">
    <property type="entry name" value="stress_OB_fold"/>
    <property type="match status" value="1"/>
</dbReference>
<evidence type="ECO:0000313" key="3">
    <source>
        <dbReference type="Proteomes" id="UP000539075"/>
    </source>
</evidence>
<dbReference type="Pfam" id="PF04076">
    <property type="entry name" value="BOF"/>
    <property type="match status" value="1"/>
</dbReference>
<accession>A0A7W8C2K6</accession>
<protein>
    <submittedName>
        <fullName evidence="2">Uncharacterized protein (TIGR00156 family)</fullName>
    </submittedName>
</protein>
<dbReference type="InterPro" id="IPR036700">
    <property type="entry name" value="BOBF_sf"/>
</dbReference>
<dbReference type="Gene3D" id="2.40.50.200">
    <property type="entry name" value="Bacterial OB-fold"/>
    <property type="match status" value="1"/>
</dbReference>
<name>A0A7W8C2K6_9BACT</name>
<organism evidence="2 3">
    <name type="scientific">Desulfovibrio intestinalis</name>
    <dbReference type="NCBI Taxonomy" id="58621"/>
    <lineage>
        <taxon>Bacteria</taxon>
        <taxon>Pseudomonadati</taxon>
        <taxon>Thermodesulfobacteriota</taxon>
        <taxon>Desulfovibrionia</taxon>
        <taxon>Desulfovibrionales</taxon>
        <taxon>Desulfovibrionaceae</taxon>
        <taxon>Desulfovibrio</taxon>
    </lineage>
</organism>
<sequence>MRVLAVLLVLALGFAGGFFPDARASAAGFEGPGVASTVTRAADVLGAQDDAPCVLEGHILEKLPRRKNRYLFEDHSGKVVVEIKNEVFGHLTVTPRDKVRLLGHVDWNRKRPNEVEVDALAIIGTVDARDTSGR</sequence>
<dbReference type="SUPFAM" id="SSF101756">
    <property type="entry name" value="Hypothetical protein YgiW"/>
    <property type="match status" value="1"/>
</dbReference>
<proteinExistence type="predicted"/>
<keyword evidence="3" id="KW-1185">Reference proteome</keyword>
<dbReference type="AlphaFoldDB" id="A0A7W8C2K6"/>
<keyword evidence="1" id="KW-0732">Signal</keyword>
<dbReference type="EMBL" id="JACHGO010000003">
    <property type="protein sequence ID" value="MBB5143262.1"/>
    <property type="molecule type" value="Genomic_DNA"/>
</dbReference>
<dbReference type="Proteomes" id="UP000539075">
    <property type="component" value="Unassembled WGS sequence"/>
</dbReference>
<dbReference type="RefSeq" id="WP_183718622.1">
    <property type="nucleotide sequence ID" value="NZ_JACHGO010000003.1"/>
</dbReference>
<dbReference type="PANTHER" id="PTHR36571:SF1">
    <property type="entry name" value="PROTEIN YGIW"/>
    <property type="match status" value="1"/>
</dbReference>
<evidence type="ECO:0000256" key="1">
    <source>
        <dbReference type="ARBA" id="ARBA00022729"/>
    </source>
</evidence>
<dbReference type="InterPro" id="IPR005220">
    <property type="entry name" value="CarO-like"/>
</dbReference>
<evidence type="ECO:0000313" key="2">
    <source>
        <dbReference type="EMBL" id="MBB5143262.1"/>
    </source>
</evidence>
<reference evidence="2 3" key="1">
    <citation type="submission" date="2020-08" db="EMBL/GenBank/DDBJ databases">
        <title>Genomic Encyclopedia of Type Strains, Phase IV (KMG-IV): sequencing the most valuable type-strain genomes for metagenomic binning, comparative biology and taxonomic classification.</title>
        <authorList>
            <person name="Goeker M."/>
        </authorList>
    </citation>
    <scope>NUCLEOTIDE SEQUENCE [LARGE SCALE GENOMIC DNA]</scope>
    <source>
        <strain evidence="2 3">DSM 11275</strain>
    </source>
</reference>
<gene>
    <name evidence="2" type="ORF">HNQ38_001350</name>
</gene>
<dbReference type="PANTHER" id="PTHR36571">
    <property type="entry name" value="PROTEIN YGIW"/>
    <property type="match status" value="1"/>
</dbReference>
<comment type="caution">
    <text evidence="2">The sequence shown here is derived from an EMBL/GenBank/DDBJ whole genome shotgun (WGS) entry which is preliminary data.</text>
</comment>